<keyword evidence="3 6" id="KW-0812">Transmembrane</keyword>
<proteinExistence type="predicted"/>
<sequence length="337" mass="35646">MSAEGESGPVAAGRGLAGRFDRYQQSRPALALPLAVLKKFGQDAAGNLAALIAYYAFFSFFPLLLVFVTVLGFVLAGNAALQDRVQHTIADQFPGLGQQIMPAGTTLHGSGIGLAIGLVLALWAGLAVANAAQNAFNTVWQVPLDDRPGLPRRTLRSVGLLAILGGNVLITTAISGLSSGAGSLGFGIGRGAQLLLLLASLVINVVLFTVAFRILTVRDVSTRAVLPGAVLSAVGWQLLQWLGGYYIGTKLHSASGTYGTFAIVIGLLTWFFVLGQLILIATELNVVRARRLWPRSLSGPPSTEADRRAYRGYAAMQRLAPGVRIEVHFDEPTDREG</sequence>
<name>A0A7R7DJW7_9ACTN</name>
<feature type="transmembrane region" description="Helical" evidence="6">
    <location>
        <begin position="259"/>
        <end position="281"/>
    </location>
</feature>
<feature type="transmembrane region" description="Helical" evidence="6">
    <location>
        <begin position="111"/>
        <end position="132"/>
    </location>
</feature>
<evidence type="ECO:0000313" key="8">
    <source>
        <dbReference type="Proteomes" id="UP000611640"/>
    </source>
</evidence>
<reference evidence="7 8" key="1">
    <citation type="submission" date="2020-08" db="EMBL/GenBank/DDBJ databases">
        <title>Whole genome shotgun sequence of Actinocatenispora thailandica NBRC 105041.</title>
        <authorList>
            <person name="Komaki H."/>
            <person name="Tamura T."/>
        </authorList>
    </citation>
    <scope>NUCLEOTIDE SEQUENCE [LARGE SCALE GENOMIC DNA]</scope>
    <source>
        <strain evidence="7 8">NBRC 105041</strain>
    </source>
</reference>
<dbReference type="AlphaFoldDB" id="A0A7R7DJW7"/>
<dbReference type="InterPro" id="IPR017039">
    <property type="entry name" value="Virul_fac_BrkB"/>
</dbReference>
<feature type="transmembrane region" description="Helical" evidence="6">
    <location>
        <begin position="224"/>
        <end position="247"/>
    </location>
</feature>
<keyword evidence="8" id="KW-1185">Reference proteome</keyword>
<keyword evidence="5 6" id="KW-0472">Membrane</keyword>
<dbReference type="PANTHER" id="PTHR30213">
    <property type="entry name" value="INNER MEMBRANE PROTEIN YHJD"/>
    <property type="match status" value="1"/>
</dbReference>
<organism evidence="7 8">
    <name type="scientific">Actinocatenispora thailandica</name>
    <dbReference type="NCBI Taxonomy" id="227318"/>
    <lineage>
        <taxon>Bacteria</taxon>
        <taxon>Bacillati</taxon>
        <taxon>Actinomycetota</taxon>
        <taxon>Actinomycetes</taxon>
        <taxon>Micromonosporales</taxon>
        <taxon>Micromonosporaceae</taxon>
        <taxon>Actinocatenispora</taxon>
    </lineage>
</organism>
<dbReference type="Proteomes" id="UP000611640">
    <property type="component" value="Chromosome"/>
</dbReference>
<evidence type="ECO:0000256" key="5">
    <source>
        <dbReference type="ARBA" id="ARBA00023136"/>
    </source>
</evidence>
<dbReference type="NCBIfam" id="TIGR00765">
    <property type="entry name" value="yihY_not_rbn"/>
    <property type="match status" value="1"/>
</dbReference>
<evidence type="ECO:0000256" key="4">
    <source>
        <dbReference type="ARBA" id="ARBA00022989"/>
    </source>
</evidence>
<dbReference type="RefSeq" id="WP_203959962.1">
    <property type="nucleotide sequence ID" value="NZ_AP023355.1"/>
</dbReference>
<feature type="transmembrane region" description="Helical" evidence="6">
    <location>
        <begin position="48"/>
        <end position="75"/>
    </location>
</feature>
<protein>
    <submittedName>
        <fullName evidence="7">Uncharacterized protein</fullName>
    </submittedName>
</protein>
<evidence type="ECO:0000256" key="2">
    <source>
        <dbReference type="ARBA" id="ARBA00022475"/>
    </source>
</evidence>
<keyword evidence="4 6" id="KW-1133">Transmembrane helix</keyword>
<dbReference type="KEGG" id="atl:Athai_05030"/>
<comment type="subcellular location">
    <subcellularLocation>
        <location evidence="1">Cell membrane</location>
        <topology evidence="1">Multi-pass membrane protein</topology>
    </subcellularLocation>
</comment>
<feature type="transmembrane region" description="Helical" evidence="6">
    <location>
        <begin position="153"/>
        <end position="174"/>
    </location>
</feature>
<evidence type="ECO:0000256" key="1">
    <source>
        <dbReference type="ARBA" id="ARBA00004651"/>
    </source>
</evidence>
<evidence type="ECO:0000313" key="7">
    <source>
        <dbReference type="EMBL" id="BCJ33000.1"/>
    </source>
</evidence>
<accession>A0A7R7DJW7</accession>
<evidence type="ECO:0000256" key="6">
    <source>
        <dbReference type="SAM" id="Phobius"/>
    </source>
</evidence>
<dbReference type="Pfam" id="PF03631">
    <property type="entry name" value="Virul_fac_BrkB"/>
    <property type="match status" value="1"/>
</dbReference>
<evidence type="ECO:0000256" key="3">
    <source>
        <dbReference type="ARBA" id="ARBA00022692"/>
    </source>
</evidence>
<gene>
    <name evidence="7" type="ORF">Athai_05030</name>
</gene>
<dbReference type="EMBL" id="AP023355">
    <property type="protein sequence ID" value="BCJ33000.1"/>
    <property type="molecule type" value="Genomic_DNA"/>
</dbReference>
<dbReference type="PANTHER" id="PTHR30213:SF1">
    <property type="entry name" value="INNER MEMBRANE PROTEIN YHJD"/>
    <property type="match status" value="1"/>
</dbReference>
<feature type="transmembrane region" description="Helical" evidence="6">
    <location>
        <begin position="194"/>
        <end position="212"/>
    </location>
</feature>
<dbReference type="GO" id="GO:0005886">
    <property type="term" value="C:plasma membrane"/>
    <property type="evidence" value="ECO:0007669"/>
    <property type="project" value="UniProtKB-SubCell"/>
</dbReference>
<keyword evidence="2" id="KW-1003">Cell membrane</keyword>